<keyword evidence="8" id="KW-1185">Reference proteome</keyword>
<dbReference type="Pfam" id="PF01384">
    <property type="entry name" value="PHO4"/>
    <property type="match status" value="1"/>
</dbReference>
<feature type="transmembrane region" description="Helical" evidence="6">
    <location>
        <begin position="138"/>
        <end position="158"/>
    </location>
</feature>
<evidence type="ECO:0000313" key="7">
    <source>
        <dbReference type="EMBL" id="AVQ02720.1"/>
    </source>
</evidence>
<keyword evidence="6" id="KW-0592">Phosphate transport</keyword>
<proteinExistence type="inferred from homology"/>
<dbReference type="PANTHER" id="PTHR11101">
    <property type="entry name" value="PHOSPHATE TRANSPORTER"/>
    <property type="match status" value="1"/>
</dbReference>
<keyword evidence="5 6" id="KW-0472">Membrane</keyword>
<dbReference type="EMBL" id="CP027850">
    <property type="protein sequence ID" value="AVQ02720.1"/>
    <property type="molecule type" value="Genomic_DNA"/>
</dbReference>
<comment type="similarity">
    <text evidence="6">Belongs to the inorganic phosphate transporter (PiT) (TC 2.A.20) family.</text>
</comment>
<feature type="transmembrane region" description="Helical" evidence="6">
    <location>
        <begin position="256"/>
        <end position="285"/>
    </location>
</feature>
<feature type="transmembrane region" description="Helical" evidence="6">
    <location>
        <begin position="43"/>
        <end position="63"/>
    </location>
</feature>
<feature type="transmembrane region" description="Helical" evidence="6">
    <location>
        <begin position="111"/>
        <end position="131"/>
    </location>
</feature>
<name>A0ABM6THR1_9CAUL</name>
<gene>
    <name evidence="7" type="ORF">B7G68_13185</name>
</gene>
<accession>A0ABM6THR1</accession>
<evidence type="ECO:0000256" key="6">
    <source>
        <dbReference type="RuleBase" id="RU363058"/>
    </source>
</evidence>
<evidence type="ECO:0000313" key="8">
    <source>
        <dbReference type="Proteomes" id="UP000240527"/>
    </source>
</evidence>
<evidence type="ECO:0000256" key="3">
    <source>
        <dbReference type="ARBA" id="ARBA00022692"/>
    </source>
</evidence>
<keyword evidence="2 6" id="KW-0813">Transport</keyword>
<feature type="transmembrane region" description="Helical" evidence="6">
    <location>
        <begin position="83"/>
        <end position="105"/>
    </location>
</feature>
<evidence type="ECO:0000256" key="5">
    <source>
        <dbReference type="ARBA" id="ARBA00023136"/>
    </source>
</evidence>
<evidence type="ECO:0000256" key="1">
    <source>
        <dbReference type="ARBA" id="ARBA00004141"/>
    </source>
</evidence>
<dbReference type="Proteomes" id="UP000240527">
    <property type="component" value="Chromosome"/>
</dbReference>
<dbReference type="RefSeq" id="WP_013079684.1">
    <property type="nucleotide sequence ID" value="NZ_CP027850.1"/>
</dbReference>
<organism evidence="7 8">
    <name type="scientific">Caulobacter segnis</name>
    <dbReference type="NCBI Taxonomy" id="88688"/>
    <lineage>
        <taxon>Bacteria</taxon>
        <taxon>Pseudomonadati</taxon>
        <taxon>Pseudomonadota</taxon>
        <taxon>Alphaproteobacteria</taxon>
        <taxon>Caulobacterales</taxon>
        <taxon>Caulobacteraceae</taxon>
        <taxon>Caulobacter</taxon>
    </lineage>
</organism>
<comment type="subcellular location">
    <subcellularLocation>
        <location evidence="1 6">Membrane</location>
        <topology evidence="1 6">Multi-pass membrane protein</topology>
    </subcellularLocation>
</comment>
<sequence>MILLGFLLISTLFLAYANGANDNFKGVATLYGSYSLGYRSALWLGTGATFLGGLTSILVATGLIKMFSGAGVVPAEVATLPTFLASISAAAGGTVILATIFGLPVSTTHSLTGAIIGTGLVFVGPHLNLALLGKSFALPLLVSPVVAVLLTMLFYGLMHQIAKRTGLKRETCVCVDGGRLMQVANLQPVPAGAEGFATAYSHEEGQIITVASAQHCVEKYGGKVLGLQVQQVTDAAHIASAAAVSFARGLNDTPKMLALLLAAKVMNLSYGAVAIVVAMAIGGLLNARKVAHTMGRGISKMNDGQALSANLVTAFLVIVASRLGMPVSTTQVSVGAIAGVGLINGTANGKMISGILASWLMTLPIAAVLGASIALALRTFG</sequence>
<reference evidence="7 8" key="1">
    <citation type="journal article" date="2015" name="Biotechnol. Bioeng.">
        <title>Genome sequence and phenotypic characterization of Caulobacter segnis.</title>
        <authorList>
            <person name="Patel S."/>
            <person name="Fletcher B."/>
            <person name="Scott D.C."/>
            <person name="Ely B."/>
        </authorList>
    </citation>
    <scope>NUCLEOTIDE SEQUENCE [LARGE SCALE GENOMIC DNA]</scope>
    <source>
        <strain evidence="7 8">TK0059</strain>
    </source>
</reference>
<evidence type="ECO:0000256" key="2">
    <source>
        <dbReference type="ARBA" id="ARBA00022448"/>
    </source>
</evidence>
<keyword evidence="4 6" id="KW-1133">Transmembrane helix</keyword>
<evidence type="ECO:0000256" key="4">
    <source>
        <dbReference type="ARBA" id="ARBA00022989"/>
    </source>
</evidence>
<feature type="transmembrane region" description="Helical" evidence="6">
    <location>
        <begin position="356"/>
        <end position="377"/>
    </location>
</feature>
<feature type="transmembrane region" description="Helical" evidence="6">
    <location>
        <begin position="306"/>
        <end position="325"/>
    </location>
</feature>
<protein>
    <recommendedName>
        <fullName evidence="6">Phosphate transporter</fullName>
    </recommendedName>
</protein>
<dbReference type="InterPro" id="IPR001204">
    <property type="entry name" value="Phos_transporter"/>
</dbReference>
<dbReference type="PANTHER" id="PTHR11101:SF80">
    <property type="entry name" value="PHOSPHATE TRANSPORTER"/>
    <property type="match status" value="1"/>
</dbReference>
<keyword evidence="3 6" id="KW-0812">Transmembrane</keyword>